<keyword evidence="4" id="KW-0547">Nucleotide-binding</keyword>
<comment type="similarity">
    <text evidence="1">Belongs to the IPP transferase family.</text>
</comment>
<protein>
    <recommendedName>
        <fullName evidence="10">adenylate dimethylallyltransferase (ADP/ATP-dependent)</fullName>
        <ecNumber evidence="10">2.5.1.112</ecNumber>
    </recommendedName>
</protein>
<evidence type="ECO:0000256" key="7">
    <source>
        <dbReference type="ARBA" id="ARBA00051744"/>
    </source>
</evidence>
<dbReference type="Gene3D" id="1.10.287.890">
    <property type="entry name" value="Crystal structure of tRNA isopentenylpyrophosphate transferase (bh2366) domain"/>
    <property type="match status" value="1"/>
</dbReference>
<name>A0ABD1PZM2_9LAMI</name>
<organism evidence="11 12">
    <name type="scientific">Forsythia ovata</name>
    <dbReference type="NCBI Taxonomy" id="205694"/>
    <lineage>
        <taxon>Eukaryota</taxon>
        <taxon>Viridiplantae</taxon>
        <taxon>Streptophyta</taxon>
        <taxon>Embryophyta</taxon>
        <taxon>Tracheophyta</taxon>
        <taxon>Spermatophyta</taxon>
        <taxon>Magnoliopsida</taxon>
        <taxon>eudicotyledons</taxon>
        <taxon>Gunneridae</taxon>
        <taxon>Pentapetalae</taxon>
        <taxon>asterids</taxon>
        <taxon>lamiids</taxon>
        <taxon>Lamiales</taxon>
        <taxon>Oleaceae</taxon>
        <taxon>Forsythieae</taxon>
        <taxon>Forsythia</taxon>
    </lineage>
</organism>
<dbReference type="PANTHER" id="PTHR11088">
    <property type="entry name" value="TRNA DIMETHYLALLYLTRANSFERASE"/>
    <property type="match status" value="1"/>
</dbReference>
<comment type="function">
    <text evidence="9">Involved in cytokinin biosynthesis. Catalyzes the transfer of an isopentenyl group from dimethylallyl diphosphate (DMAPP) to ATP and ADP.</text>
</comment>
<evidence type="ECO:0000256" key="4">
    <source>
        <dbReference type="ARBA" id="ARBA00022741"/>
    </source>
</evidence>
<reference evidence="12" key="1">
    <citation type="submission" date="2024-07" db="EMBL/GenBank/DDBJ databases">
        <title>Two chromosome-level genome assemblies of Korean endemic species Abeliophyllum distichum and Forsythia ovata (Oleaceae).</title>
        <authorList>
            <person name="Jang H."/>
        </authorList>
    </citation>
    <scope>NUCLEOTIDE SEQUENCE [LARGE SCALE GENOMIC DNA]</scope>
</reference>
<keyword evidence="2" id="KW-0808">Transferase</keyword>
<dbReference type="AlphaFoldDB" id="A0ABD1PZM2"/>
<evidence type="ECO:0000256" key="2">
    <source>
        <dbReference type="ARBA" id="ARBA00022679"/>
    </source>
</evidence>
<dbReference type="InterPro" id="IPR039657">
    <property type="entry name" value="Dimethylallyltransferase"/>
</dbReference>
<evidence type="ECO:0000256" key="6">
    <source>
        <dbReference type="ARBA" id="ARBA00022946"/>
    </source>
</evidence>
<dbReference type="SUPFAM" id="SSF52540">
    <property type="entry name" value="P-loop containing nucleoside triphosphate hydrolases"/>
    <property type="match status" value="1"/>
</dbReference>
<dbReference type="Gene3D" id="3.40.50.2000">
    <property type="entry name" value="Glycogen Phosphorylase B"/>
    <property type="match status" value="2"/>
</dbReference>
<dbReference type="GO" id="GO:0005524">
    <property type="term" value="F:ATP binding"/>
    <property type="evidence" value="ECO:0007669"/>
    <property type="project" value="UniProtKB-KW"/>
</dbReference>
<evidence type="ECO:0000256" key="3">
    <source>
        <dbReference type="ARBA" id="ARBA00022712"/>
    </source>
</evidence>
<keyword evidence="12" id="KW-1185">Reference proteome</keyword>
<dbReference type="Gene3D" id="3.40.50.300">
    <property type="entry name" value="P-loop containing nucleotide triphosphate hydrolases"/>
    <property type="match status" value="1"/>
</dbReference>
<dbReference type="GO" id="GO:0009824">
    <property type="term" value="F:AMP dimethylallyltransferase activity"/>
    <property type="evidence" value="ECO:0007669"/>
    <property type="project" value="UniProtKB-ARBA"/>
</dbReference>
<dbReference type="PANTHER" id="PTHR11088:SF59">
    <property type="entry name" value="ADENYLATE ISOPENTENYLTRANSFERASE"/>
    <property type="match status" value="1"/>
</dbReference>
<dbReference type="SUPFAM" id="SSF53756">
    <property type="entry name" value="UDP-Glycosyltransferase/glycogen phosphorylase"/>
    <property type="match status" value="1"/>
</dbReference>
<proteinExistence type="inferred from homology"/>
<accession>A0ABD1PZM2</accession>
<evidence type="ECO:0000256" key="9">
    <source>
        <dbReference type="ARBA" id="ARBA00055191"/>
    </source>
</evidence>
<comment type="catalytic activity">
    <reaction evidence="7">
        <text>dimethylallyl diphosphate + ATP = N(6)-(dimethylallyl)adenosine 5'-triphosphate + diphosphate</text>
        <dbReference type="Rhea" id="RHEA:36331"/>
        <dbReference type="ChEBI" id="CHEBI:30616"/>
        <dbReference type="ChEBI" id="CHEBI:33019"/>
        <dbReference type="ChEBI" id="CHEBI:57623"/>
        <dbReference type="ChEBI" id="CHEBI:73532"/>
        <dbReference type="EC" id="2.5.1.112"/>
    </reaction>
</comment>
<dbReference type="GO" id="GO:0005737">
    <property type="term" value="C:cytoplasm"/>
    <property type="evidence" value="ECO:0007669"/>
    <property type="project" value="UniProtKB-ARBA"/>
</dbReference>
<comment type="caution">
    <text evidence="11">The sequence shown here is derived from an EMBL/GenBank/DDBJ whole genome shotgun (WGS) entry which is preliminary data.</text>
</comment>
<gene>
    <name evidence="11" type="ORF">Fot_50974</name>
</gene>
<evidence type="ECO:0000313" key="12">
    <source>
        <dbReference type="Proteomes" id="UP001604277"/>
    </source>
</evidence>
<dbReference type="FunFam" id="1.10.287.890:FF:000002">
    <property type="entry name" value="Adenylate isopentenyltransferase 5, chloroplastic"/>
    <property type="match status" value="1"/>
</dbReference>
<comment type="catalytic activity">
    <reaction evidence="8">
        <text>dimethylallyl diphosphate + ADP = N(6)-(dimethylallyl)adenosine 5'-diphosphate + diphosphate</text>
        <dbReference type="Rhea" id="RHEA:36327"/>
        <dbReference type="ChEBI" id="CHEBI:33019"/>
        <dbReference type="ChEBI" id="CHEBI:57623"/>
        <dbReference type="ChEBI" id="CHEBI:73533"/>
        <dbReference type="ChEBI" id="CHEBI:456216"/>
        <dbReference type="EC" id="2.5.1.112"/>
    </reaction>
</comment>
<keyword evidence="6" id="KW-0809">Transit peptide</keyword>
<evidence type="ECO:0000256" key="8">
    <source>
        <dbReference type="ARBA" id="ARBA00052386"/>
    </source>
</evidence>
<keyword evidence="3" id="KW-0203">Cytokinin biosynthesis</keyword>
<evidence type="ECO:0000256" key="10">
    <source>
        <dbReference type="ARBA" id="ARBA00066838"/>
    </source>
</evidence>
<dbReference type="GO" id="GO:0052622">
    <property type="term" value="F:ATP/ADP dimethylallyltransferase activity"/>
    <property type="evidence" value="ECO:0007669"/>
    <property type="project" value="UniProtKB-EC"/>
</dbReference>
<sequence length="467" mass="52999">MDRVLTISHRYSWELKTSEGGWGLHGIINENDWKFRGIANGIDTKDWNPESDIFLQSDGYVNYFLDTLQTGKAQCKAALQKELALLVCADVQLIGFIGRLDHQKGVDLIAKAVHWMMDEDVQLVMLGTGRPDILKHFEGVYSDNQFKAFPVAVESPTIVPRSFFIMNHFFNGNLHKNKVIFILGATGTGKSRLSIDIATRIPSEIINSDKIQIHKGLDIVANKILESEKQGVRHHLLGTIEPDSDFTASDFCNQAVAAVEEILKLGKVPIIVGGSNSYIESLVEEHFVKFKSIYECCFIWLDVALPVLYSFTSKRVDQMVDAGLVDEVRGMFVHNADYSRGIRRAIGAQELDKYFRDEKEMDETTKKHVLESSIQEIKDNTGKLASRQLEKIKQLRDKLKWKIHHIDATSVFQIRLKEEADDDGCGKEVNDAWMKLVMHPCMDILTDFLKENRKIDESLEALLLLKT</sequence>
<dbReference type="EMBL" id="JBFOLJ010000016">
    <property type="protein sequence ID" value="KAL2469398.1"/>
    <property type="molecule type" value="Genomic_DNA"/>
</dbReference>
<dbReference type="InterPro" id="IPR027417">
    <property type="entry name" value="P-loop_NTPase"/>
</dbReference>
<dbReference type="GO" id="GO:0009691">
    <property type="term" value="P:cytokinin biosynthetic process"/>
    <property type="evidence" value="ECO:0007669"/>
    <property type="project" value="UniProtKB-KW"/>
</dbReference>
<keyword evidence="5" id="KW-0067">ATP-binding</keyword>
<evidence type="ECO:0000313" key="11">
    <source>
        <dbReference type="EMBL" id="KAL2469398.1"/>
    </source>
</evidence>
<evidence type="ECO:0000256" key="1">
    <source>
        <dbReference type="ARBA" id="ARBA00005842"/>
    </source>
</evidence>
<dbReference type="Proteomes" id="UP001604277">
    <property type="component" value="Unassembled WGS sequence"/>
</dbReference>
<dbReference type="Pfam" id="PF01715">
    <property type="entry name" value="IPPT"/>
    <property type="match status" value="2"/>
</dbReference>
<evidence type="ECO:0000256" key="5">
    <source>
        <dbReference type="ARBA" id="ARBA00022840"/>
    </source>
</evidence>
<dbReference type="EC" id="2.5.1.112" evidence="10"/>